<protein>
    <submittedName>
        <fullName evidence="5">FAD-binding dehydrogenase</fullName>
    </submittedName>
</protein>
<evidence type="ECO:0000313" key="5">
    <source>
        <dbReference type="EMBL" id="PCJ42884.1"/>
    </source>
</evidence>
<keyword evidence="2" id="KW-0285">Flavoprotein</keyword>
<feature type="domain" description="FAD-dependent oxidoreductase 2 FAD-binding" evidence="4">
    <location>
        <begin position="20"/>
        <end position="531"/>
    </location>
</feature>
<organism evidence="5 6">
    <name type="scientific">SAR86 cluster bacterium</name>
    <dbReference type="NCBI Taxonomy" id="2030880"/>
    <lineage>
        <taxon>Bacteria</taxon>
        <taxon>Pseudomonadati</taxon>
        <taxon>Pseudomonadota</taxon>
        <taxon>Gammaproteobacteria</taxon>
        <taxon>SAR86 cluster</taxon>
    </lineage>
</organism>
<dbReference type="AlphaFoldDB" id="A0A2A5CG86"/>
<dbReference type="PIRSF" id="PIRSF036654">
    <property type="entry name" value="UCP036654"/>
    <property type="match status" value="1"/>
</dbReference>
<dbReference type="Pfam" id="PF00890">
    <property type="entry name" value="FAD_binding_2"/>
    <property type="match status" value="1"/>
</dbReference>
<keyword evidence="3" id="KW-0560">Oxidoreductase</keyword>
<comment type="cofactor">
    <cofactor evidence="1">
        <name>FAD</name>
        <dbReference type="ChEBI" id="CHEBI:57692"/>
    </cofactor>
</comment>
<accession>A0A2A5CG86</accession>
<comment type="caution">
    <text evidence="5">The sequence shown here is derived from an EMBL/GenBank/DDBJ whole genome shotgun (WGS) entry which is preliminary data.</text>
</comment>
<dbReference type="NCBIfam" id="NF009472">
    <property type="entry name" value="PRK12834.1"/>
    <property type="match status" value="1"/>
</dbReference>
<dbReference type="Proteomes" id="UP000228987">
    <property type="component" value="Unassembled WGS sequence"/>
</dbReference>
<dbReference type="InterPro" id="IPR014614">
    <property type="entry name" value="KsdD_DH"/>
</dbReference>
<reference evidence="6" key="1">
    <citation type="submission" date="2017-08" db="EMBL/GenBank/DDBJ databases">
        <title>A dynamic microbial community with high functional redundancy inhabits the cold, oxic subseafloor aquifer.</title>
        <authorList>
            <person name="Tully B.J."/>
            <person name="Wheat C.G."/>
            <person name="Glazer B.T."/>
            <person name="Huber J.A."/>
        </authorList>
    </citation>
    <scope>NUCLEOTIDE SEQUENCE [LARGE SCALE GENOMIC DNA]</scope>
</reference>
<evidence type="ECO:0000259" key="4">
    <source>
        <dbReference type="Pfam" id="PF00890"/>
    </source>
</evidence>
<dbReference type="Gene3D" id="3.90.700.10">
    <property type="entry name" value="Succinate dehydrogenase/fumarate reductase flavoprotein, catalytic domain"/>
    <property type="match status" value="1"/>
</dbReference>
<name>A0A2A5CG86_9GAMM</name>
<sequence>MITKNNFTINASENTTYKADVAIAGAGISGIVAALELLESDLKVILLDRDEEHQIGGLAKESFGAMFFVDSPQQRWTGIKDSTDLALSDWLANAEFGEEDVWPRKWAEFYVNNCTQLGYKWLRKQGVRFLPVVNWIERPTDKKPGNSVPRFHVVWGSGKGLTATLANRLLNHRNIANLKILFRHKVTEIINEDGVITGLNGENEQTGGTFTVKADNTIIASGGICGSIEQVKANWYKPWGDPPQTILNGSHKYAEGILHEAASDIGANVTHMDKLWLYPGGVKHPNPRHPQHGLSILPCKSAIWLDSHGRRFGPEPLIAGFDARNQVETICKQDNKHSWLVMNMKIAIKELSISGAEHNPSIRDKKLFRFLKGVFFGSKGLIDDMLTNCENFITGNSVAELTEKMQALSGDINIDRQAVADAIQQFDASANPNTGTYDRQRELIRLVRKYPLDGIRTCKDQKIDDKSAYPLIAVKEHILSRKTMGGIQTNLESRVLTAVGETIPNLYAIGEAAGYGGGGLHGLRSLEGTFLGGCVISSRLAAADILNKKIH</sequence>
<dbReference type="PANTHER" id="PTHR43260">
    <property type="entry name" value="3-KETOSTEROID-DELTA-1-DEHYDROGENASE"/>
    <property type="match status" value="1"/>
</dbReference>
<dbReference type="GO" id="GO:0016627">
    <property type="term" value="F:oxidoreductase activity, acting on the CH-CH group of donors"/>
    <property type="evidence" value="ECO:0007669"/>
    <property type="project" value="InterPro"/>
</dbReference>
<dbReference type="InterPro" id="IPR036188">
    <property type="entry name" value="FAD/NAD-bd_sf"/>
</dbReference>
<evidence type="ECO:0000256" key="2">
    <source>
        <dbReference type="ARBA" id="ARBA00022630"/>
    </source>
</evidence>
<dbReference type="InterPro" id="IPR027477">
    <property type="entry name" value="Succ_DH/fumarate_Rdtase_cat_sf"/>
</dbReference>
<dbReference type="SUPFAM" id="SSF51905">
    <property type="entry name" value="FAD/NAD(P)-binding domain"/>
    <property type="match status" value="1"/>
</dbReference>
<dbReference type="PANTHER" id="PTHR43260:SF1">
    <property type="entry name" value="KSDD-LIKE STEROID DEHYDROGENASE RV0785"/>
    <property type="match status" value="1"/>
</dbReference>
<evidence type="ECO:0000256" key="1">
    <source>
        <dbReference type="ARBA" id="ARBA00001974"/>
    </source>
</evidence>
<dbReference type="Gene3D" id="3.50.50.60">
    <property type="entry name" value="FAD/NAD(P)-binding domain"/>
    <property type="match status" value="1"/>
</dbReference>
<evidence type="ECO:0000313" key="6">
    <source>
        <dbReference type="Proteomes" id="UP000228987"/>
    </source>
</evidence>
<evidence type="ECO:0000256" key="3">
    <source>
        <dbReference type="ARBA" id="ARBA00023002"/>
    </source>
</evidence>
<dbReference type="EMBL" id="NVWI01000002">
    <property type="protein sequence ID" value="PCJ42884.1"/>
    <property type="molecule type" value="Genomic_DNA"/>
</dbReference>
<gene>
    <name evidence="5" type="ORF">COA71_05155</name>
</gene>
<dbReference type="InterPro" id="IPR003953">
    <property type="entry name" value="FAD-dep_OxRdtase_2_FAD-bd"/>
</dbReference>
<proteinExistence type="predicted"/>